<dbReference type="EMBL" id="JBHSFP010000039">
    <property type="protein sequence ID" value="MFC4536081.1"/>
    <property type="molecule type" value="Genomic_DNA"/>
</dbReference>
<evidence type="ECO:0000256" key="9">
    <source>
        <dbReference type="SAM" id="SignalP"/>
    </source>
</evidence>
<comment type="subunit">
    <text evidence="3">Homodimer.</text>
</comment>
<gene>
    <name evidence="11" type="ORF">ACFO60_35390</name>
</gene>
<evidence type="ECO:0000256" key="8">
    <source>
        <dbReference type="RuleBase" id="RU003471"/>
    </source>
</evidence>
<evidence type="ECO:0000256" key="2">
    <source>
        <dbReference type="ARBA" id="ARBA00010472"/>
    </source>
</evidence>
<name>A0ABV9CS19_9ACTN</name>
<dbReference type="PRINTS" id="PR00294">
    <property type="entry name" value="SSBTLNINHBTR"/>
</dbReference>
<dbReference type="SUPFAM" id="SSF55399">
    <property type="entry name" value="Subtilisin inhibitor"/>
    <property type="match status" value="1"/>
</dbReference>
<proteinExistence type="inferred from homology"/>
<sequence length="169" mass="17567">MRRLATGLTCAVLLLGAAAALSPTPTTDTAAIPRQLPAGPAAETIPRVPIEETAFGSAIREAPAKGVSRVLLLTVARGESPTPADKAVLLQCGPPSGGHPKAADACKQLERVSADLNELHVSPDANCTKEYDPVTVFGAGLWDSSRLSYERTFGNRCELKAVTGAVFGF</sequence>
<keyword evidence="9" id="KW-0732">Signal</keyword>
<keyword evidence="4" id="KW-0964">Secreted</keyword>
<dbReference type="InterPro" id="IPR000691">
    <property type="entry name" value="Prot_inh_I16_SSI"/>
</dbReference>
<evidence type="ECO:0000256" key="4">
    <source>
        <dbReference type="ARBA" id="ARBA00022525"/>
    </source>
</evidence>
<comment type="similarity">
    <text evidence="2 8">Belongs to the protease inhibitor I16 (SSI) family.</text>
</comment>
<evidence type="ECO:0000256" key="6">
    <source>
        <dbReference type="ARBA" id="ARBA00022900"/>
    </source>
</evidence>
<comment type="caution">
    <text evidence="11">The sequence shown here is derived from an EMBL/GenBank/DDBJ whole genome shotgun (WGS) entry which is preliminary data.</text>
</comment>
<feature type="chain" id="PRO_5047224993" evidence="9">
    <location>
        <begin position="31"/>
        <end position="169"/>
    </location>
</feature>
<keyword evidence="7" id="KW-1015">Disulfide bond</keyword>
<evidence type="ECO:0000256" key="7">
    <source>
        <dbReference type="ARBA" id="ARBA00023157"/>
    </source>
</evidence>
<accession>A0ABV9CS19</accession>
<evidence type="ECO:0000256" key="3">
    <source>
        <dbReference type="ARBA" id="ARBA00011738"/>
    </source>
</evidence>
<feature type="domain" description="Subtilisin inhibitor" evidence="10">
    <location>
        <begin position="70"/>
        <end position="155"/>
    </location>
</feature>
<dbReference type="RefSeq" id="WP_380849852.1">
    <property type="nucleotide sequence ID" value="NZ_JBHSFP010000039.1"/>
</dbReference>
<dbReference type="InterPro" id="IPR023549">
    <property type="entry name" value="Subtilisin_inhibitor"/>
</dbReference>
<protein>
    <submittedName>
        <fullName evidence="11">SSI family serine proteinase inhibitor</fullName>
    </submittedName>
</protein>
<dbReference type="Proteomes" id="UP001596004">
    <property type="component" value="Unassembled WGS sequence"/>
</dbReference>
<reference evidence="12" key="1">
    <citation type="journal article" date="2019" name="Int. J. Syst. Evol. Microbiol.">
        <title>The Global Catalogue of Microorganisms (GCM) 10K type strain sequencing project: providing services to taxonomists for standard genome sequencing and annotation.</title>
        <authorList>
            <consortium name="The Broad Institute Genomics Platform"/>
            <consortium name="The Broad Institute Genome Sequencing Center for Infectious Disease"/>
            <person name="Wu L."/>
            <person name="Ma J."/>
        </authorList>
    </citation>
    <scope>NUCLEOTIDE SEQUENCE [LARGE SCALE GENOMIC DNA]</scope>
    <source>
        <strain evidence="12">CGMCC 4.7132</strain>
    </source>
</reference>
<evidence type="ECO:0000259" key="10">
    <source>
        <dbReference type="Pfam" id="PF00720"/>
    </source>
</evidence>
<keyword evidence="6 8" id="KW-0722">Serine protease inhibitor</keyword>
<evidence type="ECO:0000256" key="1">
    <source>
        <dbReference type="ARBA" id="ARBA00004613"/>
    </source>
</evidence>
<organism evidence="11 12">
    <name type="scientific">Sphaerisporangium dianthi</name>
    <dbReference type="NCBI Taxonomy" id="1436120"/>
    <lineage>
        <taxon>Bacteria</taxon>
        <taxon>Bacillati</taxon>
        <taxon>Actinomycetota</taxon>
        <taxon>Actinomycetes</taxon>
        <taxon>Streptosporangiales</taxon>
        <taxon>Streptosporangiaceae</taxon>
        <taxon>Sphaerisporangium</taxon>
    </lineage>
</organism>
<dbReference type="Pfam" id="PF00720">
    <property type="entry name" value="SSI"/>
    <property type="match status" value="1"/>
</dbReference>
<evidence type="ECO:0000256" key="5">
    <source>
        <dbReference type="ARBA" id="ARBA00022690"/>
    </source>
</evidence>
<dbReference type="Gene3D" id="3.30.350.10">
    <property type="entry name" value="Subtilisin inhibitor-like"/>
    <property type="match status" value="1"/>
</dbReference>
<evidence type="ECO:0000313" key="12">
    <source>
        <dbReference type="Proteomes" id="UP001596004"/>
    </source>
</evidence>
<keyword evidence="12" id="KW-1185">Reference proteome</keyword>
<comment type="subcellular location">
    <subcellularLocation>
        <location evidence="1">Secreted</location>
    </subcellularLocation>
</comment>
<keyword evidence="5 8" id="KW-0646">Protease inhibitor</keyword>
<dbReference type="InterPro" id="IPR036819">
    <property type="entry name" value="Subtilisin_inhibitor-like_sf"/>
</dbReference>
<evidence type="ECO:0000313" key="11">
    <source>
        <dbReference type="EMBL" id="MFC4536081.1"/>
    </source>
</evidence>
<feature type="signal peptide" evidence="9">
    <location>
        <begin position="1"/>
        <end position="30"/>
    </location>
</feature>